<protein>
    <submittedName>
        <fullName evidence="4">Inositol monophosphatase, conserved site</fullName>
    </submittedName>
</protein>
<dbReference type="Gene3D" id="3.40.190.80">
    <property type="match status" value="1"/>
</dbReference>
<dbReference type="SFLD" id="SFLDS00003">
    <property type="entry name" value="Haloacid_Dehalogenase"/>
    <property type="match status" value="1"/>
</dbReference>
<feature type="binding site" evidence="2">
    <location>
        <position position="161"/>
    </location>
    <ligand>
        <name>Mg(2+)</name>
        <dbReference type="ChEBI" id="CHEBI:18420"/>
        <label>1</label>
        <note>catalytic</note>
    </ligand>
</feature>
<dbReference type="AlphaFoldDB" id="A0A096P8U3"/>
<evidence type="ECO:0000313" key="5">
    <source>
        <dbReference type="Proteomes" id="UP000009170"/>
    </source>
</evidence>
<dbReference type="InterPro" id="IPR006439">
    <property type="entry name" value="HAD-SF_hydro_IA"/>
</dbReference>
<name>A0A096P8U3_OSTTA</name>
<sequence>MRALARRASSTTHRPPSARARRRRVATRASVIDVPDLVVTLRAIATAGCDIIRDVTARGDLRTRDKGGDVTASGAYVADAQTEADRRVEAMAVATMMKYHPNARVVAEESFERACETDASAALELTATMRRASEDERNGWARELRRGVEASRVAVYHDPLDGTNEYAAGERRAITVLFGVAVDGVPVAGVIGQPFYAREGDGETLGRVVWGGAGMGVRGLDVADGYEAPPPPPRGEHVVAVNRNIRENRQAPVLEALKSRVDVLISATGYHYLTLLERRAHSALLLRKASKKWDTCAGEALLRATGGIVTDTVGRRYDYTYNLDAVPNLSGMVASSDVGLHCEMTAIIRDVIKPLGEYPYDVVDPSVKRGVLEGLTTPPGGWRAVTVDVGGCLIEPAERVGDVYARIASALGCDHVTSESASTHFKQAFALYRGKDCCDCEALRYYGDGKSFWRKVVNHVLTSALTRKIDASTVERMLDHLYEYYERPSSWYIAHGAVDAIRRLRRSGVRVAVASNWDARLPDLLKSLGVHDEFDALVVSANIEKEKPSTEFFNVLVSELGVDRSTVLHVGDGVQNDYQGAAAAGFGASVLWSSRPIDGVDRRSRDFNEIADAILHANAAHVHQRHYFTH</sequence>
<dbReference type="Pfam" id="PF00702">
    <property type="entry name" value="Hydrolase"/>
    <property type="match status" value="1"/>
</dbReference>
<reference evidence="4 5" key="2">
    <citation type="journal article" date="2014" name="BMC Genomics">
        <title>An improved genome of the model marine alga Ostreococcus tauri unfolds by assessing Illumina de novo assemblies.</title>
        <authorList>
            <person name="Blanc-Mathieu R."/>
            <person name="Verhelst B."/>
            <person name="Derelle E."/>
            <person name="Rombauts S."/>
            <person name="Bouget F.Y."/>
            <person name="Carre I."/>
            <person name="Chateau A."/>
            <person name="Eyre-Walker A."/>
            <person name="Grimsley N."/>
            <person name="Moreau H."/>
            <person name="Piegu B."/>
            <person name="Rivals E."/>
            <person name="Schackwitz W."/>
            <person name="Van de Peer Y."/>
            <person name="Piganeau G."/>
        </authorList>
    </citation>
    <scope>NUCLEOTIDE SEQUENCE [LARGE SCALE GENOMIC DNA]</scope>
    <source>
        <strain evidence="5">OTTH 0595 / CCAP 157/2 / RCC745</strain>
    </source>
</reference>
<evidence type="ECO:0000256" key="1">
    <source>
        <dbReference type="ARBA" id="ARBA00009759"/>
    </source>
</evidence>
<accession>A0A096P8U3</accession>
<dbReference type="GO" id="GO:0046872">
    <property type="term" value="F:metal ion binding"/>
    <property type="evidence" value="ECO:0007669"/>
    <property type="project" value="UniProtKB-KW"/>
</dbReference>
<dbReference type="SUPFAM" id="SSF56655">
    <property type="entry name" value="Carbohydrate phosphatase"/>
    <property type="match status" value="1"/>
</dbReference>
<comment type="cofactor">
    <cofactor evidence="2">
        <name>Mg(2+)</name>
        <dbReference type="ChEBI" id="CHEBI:18420"/>
    </cofactor>
</comment>
<evidence type="ECO:0000256" key="2">
    <source>
        <dbReference type="PIRSR" id="PIRSR600760-2"/>
    </source>
</evidence>
<dbReference type="GO" id="GO:0046854">
    <property type="term" value="P:phosphatidylinositol phosphate biosynthetic process"/>
    <property type="evidence" value="ECO:0007669"/>
    <property type="project" value="InterPro"/>
</dbReference>
<keyword evidence="2" id="KW-0479">Metal-binding</keyword>
<dbReference type="STRING" id="70448.A0A096P8U3"/>
<dbReference type="PANTHER" id="PTHR46649">
    <property type="match status" value="1"/>
</dbReference>
<comment type="similarity">
    <text evidence="1">Belongs to the inositol monophosphatase superfamily.</text>
</comment>
<feature type="region of interest" description="Disordered" evidence="3">
    <location>
        <begin position="1"/>
        <end position="24"/>
    </location>
</feature>
<feature type="binding site" evidence="2">
    <location>
        <position position="294"/>
    </location>
    <ligand>
        <name>Mg(2+)</name>
        <dbReference type="ChEBI" id="CHEBI:18420"/>
        <label>1</label>
        <note>catalytic</note>
    </ligand>
</feature>
<evidence type="ECO:0000256" key="3">
    <source>
        <dbReference type="SAM" id="MobiDB-lite"/>
    </source>
</evidence>
<dbReference type="Proteomes" id="UP000009170">
    <property type="component" value="Unassembled WGS sequence"/>
</dbReference>
<feature type="binding site" evidence="2">
    <location>
        <position position="108"/>
    </location>
    <ligand>
        <name>Mg(2+)</name>
        <dbReference type="ChEBI" id="CHEBI:18420"/>
        <label>1</label>
        <note>catalytic</note>
    </ligand>
</feature>
<organism evidence="4 5">
    <name type="scientific">Ostreococcus tauri</name>
    <name type="common">Marine green alga</name>
    <dbReference type="NCBI Taxonomy" id="70448"/>
    <lineage>
        <taxon>Eukaryota</taxon>
        <taxon>Viridiplantae</taxon>
        <taxon>Chlorophyta</taxon>
        <taxon>Mamiellophyceae</taxon>
        <taxon>Mamiellales</taxon>
        <taxon>Bathycoccaceae</taxon>
        <taxon>Ostreococcus</taxon>
    </lineage>
</organism>
<dbReference type="InterPro" id="IPR044924">
    <property type="entry name" value="HAD-SF_hydro_IA_REG-2-like_cap"/>
</dbReference>
<dbReference type="SUPFAM" id="SSF56784">
    <property type="entry name" value="HAD-like"/>
    <property type="match status" value="1"/>
</dbReference>
<dbReference type="InterPro" id="IPR023214">
    <property type="entry name" value="HAD_sf"/>
</dbReference>
<dbReference type="InParanoid" id="A0A096P8U3"/>
<feature type="binding site" evidence="2">
    <location>
        <position position="160"/>
    </location>
    <ligand>
        <name>Mg(2+)</name>
        <dbReference type="ChEBI" id="CHEBI:18420"/>
        <label>1</label>
        <note>catalytic</note>
    </ligand>
</feature>
<dbReference type="EMBL" id="CAID01000018">
    <property type="protein sequence ID" value="CEG00684.1"/>
    <property type="molecule type" value="Genomic_DNA"/>
</dbReference>
<dbReference type="PRINTS" id="PR00377">
    <property type="entry name" value="IMPHPHTASES"/>
</dbReference>
<dbReference type="OrthoDB" id="1694274at2759"/>
<dbReference type="Gene3D" id="3.30.540.10">
    <property type="entry name" value="Fructose-1,6-Bisphosphatase, subunit A, domain 1"/>
    <property type="match status" value="1"/>
</dbReference>
<comment type="caution">
    <text evidence="4">The sequence shown here is derived from an EMBL/GenBank/DDBJ whole genome shotgun (WGS) entry which is preliminary data.</text>
</comment>
<dbReference type="SFLD" id="SFLDG01129">
    <property type="entry name" value="C1.5:_HAD__Beta-PGM__Phosphata"/>
    <property type="match status" value="1"/>
</dbReference>
<dbReference type="PANTHER" id="PTHR46649:SF4">
    <property type="entry name" value="HALOACID DEHALOGENASE-LIKE HYDROLASE (HAD) SUPERFAMILY PROTEIN"/>
    <property type="match status" value="1"/>
</dbReference>
<dbReference type="RefSeq" id="XP_022840520.1">
    <property type="nucleotide sequence ID" value="XM_022982911.1"/>
</dbReference>
<proteinExistence type="inferred from homology"/>
<dbReference type="NCBIfam" id="TIGR01549">
    <property type="entry name" value="HAD-SF-IA-v1"/>
    <property type="match status" value="1"/>
</dbReference>
<dbReference type="InterPro" id="IPR020550">
    <property type="entry name" value="Inositol_monophosphatase_CS"/>
</dbReference>
<dbReference type="Gene3D" id="3.40.50.1000">
    <property type="entry name" value="HAD superfamily/HAD-like"/>
    <property type="match status" value="1"/>
</dbReference>
<dbReference type="InterPro" id="IPR036412">
    <property type="entry name" value="HAD-like_sf"/>
</dbReference>
<evidence type="ECO:0000313" key="4">
    <source>
        <dbReference type="EMBL" id="CEG00684.1"/>
    </source>
</evidence>
<dbReference type="GeneID" id="9838318"/>
<reference evidence="5" key="1">
    <citation type="journal article" date="2006" name="Proc. Natl. Acad. Sci. U.S.A.">
        <title>Genome analysis of the smallest free-living eukaryote Ostreococcus tauri unveils many unique features.</title>
        <authorList>
            <person name="Derelle E."/>
            <person name="Ferraz C."/>
            <person name="Rombauts S."/>
            <person name="Rouze P."/>
            <person name="Worden A.Z."/>
            <person name="Robbens S."/>
            <person name="Partensky F."/>
            <person name="Degroeve S."/>
            <person name="Echeynie S."/>
            <person name="Cooke R."/>
            <person name="Saeys Y."/>
            <person name="Wuyts J."/>
            <person name="Jabbari K."/>
            <person name="Bowler C."/>
            <person name="Panaud O."/>
            <person name="Piegu B."/>
            <person name="Ball S.G."/>
            <person name="Ral J.-P."/>
            <person name="Bouget F.-Y."/>
            <person name="Piganeau G."/>
            <person name="De Baets B."/>
            <person name="Picard A."/>
            <person name="Delseny M."/>
            <person name="Demaille J."/>
            <person name="Van de Peer Y."/>
            <person name="Moreau H."/>
        </authorList>
    </citation>
    <scope>NUCLEOTIDE SEQUENCE [LARGE SCALE GENOMIC DNA]</scope>
    <source>
        <strain evidence="5">OTTH 0595 / CCAP 157/2 / RCC745</strain>
    </source>
</reference>
<dbReference type="KEGG" id="ota:OT_ostta18g00420"/>
<feature type="binding site" evidence="2">
    <location>
        <position position="158"/>
    </location>
    <ligand>
        <name>Mg(2+)</name>
        <dbReference type="ChEBI" id="CHEBI:18420"/>
        <label>1</label>
        <note>catalytic</note>
    </ligand>
</feature>
<gene>
    <name evidence="4" type="ORF">OT_ostta18g00420</name>
</gene>
<dbReference type="InterPro" id="IPR000760">
    <property type="entry name" value="Inositol_monophosphatase-like"/>
</dbReference>
<keyword evidence="2" id="KW-0460">Magnesium</keyword>
<dbReference type="Pfam" id="PF00459">
    <property type="entry name" value="Inositol_P"/>
    <property type="match status" value="1"/>
</dbReference>
<dbReference type="Gene3D" id="1.10.150.720">
    <property type="entry name" value="Haloacid dehalogenase-like hydrolase"/>
    <property type="match status" value="1"/>
</dbReference>
<dbReference type="PROSITE" id="PS00630">
    <property type="entry name" value="IMP_2"/>
    <property type="match status" value="1"/>
</dbReference>
<keyword evidence="5" id="KW-1185">Reference proteome</keyword>